<dbReference type="GO" id="GO:0005783">
    <property type="term" value="C:endoplasmic reticulum"/>
    <property type="evidence" value="ECO:0007669"/>
    <property type="project" value="TreeGrafter"/>
</dbReference>
<comment type="function">
    <text evidence="2">PPIases accelerate the folding of proteins. It catalyzes the cis-trans isomerization of proline imidic peptide bonds in oligopeptides.</text>
</comment>
<dbReference type="AlphaFoldDB" id="A0AA38RL56"/>
<gene>
    <name evidence="10" type="ORF">NKR23_g3822</name>
</gene>
<reference evidence="10" key="1">
    <citation type="submission" date="2022-07" db="EMBL/GenBank/DDBJ databases">
        <title>Fungi with potential for degradation of polypropylene.</title>
        <authorList>
            <person name="Gostincar C."/>
        </authorList>
    </citation>
    <scope>NUCLEOTIDE SEQUENCE</scope>
    <source>
        <strain evidence="10">EXF-13308</strain>
    </source>
</reference>
<proteinExistence type="predicted"/>
<protein>
    <recommendedName>
        <fullName evidence="3 6">peptidylprolyl isomerase</fullName>
        <ecNumber evidence="3 6">5.2.1.8</ecNumber>
    </recommendedName>
</protein>
<evidence type="ECO:0000313" key="10">
    <source>
        <dbReference type="EMBL" id="KAJ9150276.1"/>
    </source>
</evidence>
<organism evidence="10 11">
    <name type="scientific">Pleurostoma richardsiae</name>
    <dbReference type="NCBI Taxonomy" id="41990"/>
    <lineage>
        <taxon>Eukaryota</taxon>
        <taxon>Fungi</taxon>
        <taxon>Dikarya</taxon>
        <taxon>Ascomycota</taxon>
        <taxon>Pezizomycotina</taxon>
        <taxon>Sordariomycetes</taxon>
        <taxon>Sordariomycetidae</taxon>
        <taxon>Calosphaeriales</taxon>
        <taxon>Pleurostomataceae</taxon>
        <taxon>Pleurostoma</taxon>
    </lineage>
</organism>
<keyword evidence="8" id="KW-0732">Signal</keyword>
<feature type="chain" id="PRO_5041372462" description="peptidylprolyl isomerase" evidence="8">
    <location>
        <begin position="21"/>
        <end position="194"/>
    </location>
</feature>
<evidence type="ECO:0000256" key="2">
    <source>
        <dbReference type="ARBA" id="ARBA00002388"/>
    </source>
</evidence>
<keyword evidence="4 6" id="KW-0697">Rotamase</keyword>
<accession>A0AA38RL56</accession>
<keyword evidence="11" id="KW-1185">Reference proteome</keyword>
<feature type="signal peptide" evidence="8">
    <location>
        <begin position="1"/>
        <end position="20"/>
    </location>
</feature>
<evidence type="ECO:0000256" key="6">
    <source>
        <dbReference type="PROSITE-ProRule" id="PRU00277"/>
    </source>
</evidence>
<dbReference type="InterPro" id="IPR044609">
    <property type="entry name" value="FKBP2/11"/>
</dbReference>
<dbReference type="InterPro" id="IPR046357">
    <property type="entry name" value="PPIase_dom_sf"/>
</dbReference>
<keyword evidence="5 6" id="KW-0413">Isomerase</keyword>
<dbReference type="InterPro" id="IPR001179">
    <property type="entry name" value="PPIase_FKBP_dom"/>
</dbReference>
<dbReference type="SUPFAM" id="SSF54534">
    <property type="entry name" value="FKBP-like"/>
    <property type="match status" value="1"/>
</dbReference>
<feature type="region of interest" description="Disordered" evidence="7">
    <location>
        <begin position="134"/>
        <end position="158"/>
    </location>
</feature>
<evidence type="ECO:0000256" key="8">
    <source>
        <dbReference type="SAM" id="SignalP"/>
    </source>
</evidence>
<name>A0AA38RL56_9PEZI</name>
<evidence type="ECO:0000259" key="9">
    <source>
        <dbReference type="PROSITE" id="PS50059"/>
    </source>
</evidence>
<dbReference type="Gene3D" id="3.10.50.40">
    <property type="match status" value="1"/>
</dbReference>
<evidence type="ECO:0000256" key="4">
    <source>
        <dbReference type="ARBA" id="ARBA00023110"/>
    </source>
</evidence>
<comment type="catalytic activity">
    <reaction evidence="1 6">
        <text>[protein]-peptidylproline (omega=180) = [protein]-peptidylproline (omega=0)</text>
        <dbReference type="Rhea" id="RHEA:16237"/>
        <dbReference type="Rhea" id="RHEA-COMP:10747"/>
        <dbReference type="Rhea" id="RHEA-COMP:10748"/>
        <dbReference type="ChEBI" id="CHEBI:83833"/>
        <dbReference type="ChEBI" id="CHEBI:83834"/>
        <dbReference type="EC" id="5.2.1.8"/>
    </reaction>
</comment>
<dbReference type="PANTHER" id="PTHR45779:SF7">
    <property type="entry name" value="PEPTIDYLPROLYL ISOMERASE"/>
    <property type="match status" value="1"/>
</dbReference>
<evidence type="ECO:0000256" key="7">
    <source>
        <dbReference type="SAM" id="MobiDB-lite"/>
    </source>
</evidence>
<evidence type="ECO:0000313" key="11">
    <source>
        <dbReference type="Proteomes" id="UP001174694"/>
    </source>
</evidence>
<dbReference type="FunFam" id="3.10.50.40:FF:000006">
    <property type="entry name" value="Peptidyl-prolyl cis-trans isomerase"/>
    <property type="match status" value="1"/>
</dbReference>
<feature type="domain" description="PPIase FKBP-type" evidence="9">
    <location>
        <begin position="42"/>
        <end position="130"/>
    </location>
</feature>
<sequence>MRGLLFTLSLLASTALGVTAADSNLEIDVTLPVECERKTQRGDKIHVHYRGTLQSNGQKFDASYDRGTPFSFKLGGGQVIKGWDQGLLDMCIGEKRTLTVPPDYGYGQRAMGPIPAGSTLVFETELMAIDGVPKPDKITTKASTGEEASSTTSDIAEEASAKIAEKVASKVAEAAGVVKTIVQDTDDVQEHNEL</sequence>
<dbReference type="EMBL" id="JANBVO010000008">
    <property type="protein sequence ID" value="KAJ9150276.1"/>
    <property type="molecule type" value="Genomic_DNA"/>
</dbReference>
<dbReference type="Proteomes" id="UP001174694">
    <property type="component" value="Unassembled WGS sequence"/>
</dbReference>
<evidence type="ECO:0000256" key="5">
    <source>
        <dbReference type="ARBA" id="ARBA00023235"/>
    </source>
</evidence>
<evidence type="ECO:0000256" key="1">
    <source>
        <dbReference type="ARBA" id="ARBA00000971"/>
    </source>
</evidence>
<evidence type="ECO:0000256" key="3">
    <source>
        <dbReference type="ARBA" id="ARBA00013194"/>
    </source>
</evidence>
<dbReference type="PANTHER" id="PTHR45779">
    <property type="entry name" value="PEPTIDYLPROLYL ISOMERASE"/>
    <property type="match status" value="1"/>
</dbReference>
<comment type="caution">
    <text evidence="10">The sequence shown here is derived from an EMBL/GenBank/DDBJ whole genome shotgun (WGS) entry which is preliminary data.</text>
</comment>
<dbReference type="Pfam" id="PF00254">
    <property type="entry name" value="FKBP_C"/>
    <property type="match status" value="1"/>
</dbReference>
<dbReference type="EC" id="5.2.1.8" evidence="3 6"/>
<feature type="compositionally biased region" description="Low complexity" evidence="7">
    <location>
        <begin position="140"/>
        <end position="153"/>
    </location>
</feature>
<dbReference type="GO" id="GO:0003755">
    <property type="term" value="F:peptidyl-prolyl cis-trans isomerase activity"/>
    <property type="evidence" value="ECO:0007669"/>
    <property type="project" value="UniProtKB-KW"/>
</dbReference>
<dbReference type="PROSITE" id="PS50059">
    <property type="entry name" value="FKBP_PPIASE"/>
    <property type="match status" value="1"/>
</dbReference>